<evidence type="ECO:0000313" key="1">
    <source>
        <dbReference type="EMBL" id="QHL87138.1"/>
    </source>
</evidence>
<sequence>MKTCALQIERLKVIADQLEQLRQTEQANAQQLAAYIADARIYLHEISMRCKTKQLRLVETTADQLEQLRKEPAELESMDGIHLAVQTIQEFLEQTDLVTSSSE</sequence>
<gene>
    <name evidence="1" type="ORF">GU926_06715</name>
</gene>
<dbReference type="RefSeq" id="WP_160690248.1">
    <property type="nucleotide sequence ID" value="NZ_CP047897.1"/>
</dbReference>
<dbReference type="EMBL" id="CP047897">
    <property type="protein sequence ID" value="QHL87138.1"/>
    <property type="molecule type" value="Genomic_DNA"/>
</dbReference>
<proteinExistence type="predicted"/>
<organism evidence="1 2">
    <name type="scientific">Nibribacter ruber</name>
    <dbReference type="NCBI Taxonomy" id="2698458"/>
    <lineage>
        <taxon>Bacteria</taxon>
        <taxon>Pseudomonadati</taxon>
        <taxon>Bacteroidota</taxon>
        <taxon>Cytophagia</taxon>
        <taxon>Cytophagales</taxon>
        <taxon>Hymenobacteraceae</taxon>
        <taxon>Nibribacter</taxon>
    </lineage>
</organism>
<protein>
    <submittedName>
        <fullName evidence="1">Uncharacterized protein</fullName>
    </submittedName>
</protein>
<dbReference type="AlphaFoldDB" id="A0A6P1NYT7"/>
<reference evidence="1 2" key="1">
    <citation type="submission" date="2020-01" db="EMBL/GenBank/DDBJ databases">
        <authorList>
            <person name="Kim M."/>
        </authorList>
    </citation>
    <scope>NUCLEOTIDE SEQUENCE [LARGE SCALE GENOMIC DNA]</scope>
    <source>
        <strain evidence="1 2">BT10</strain>
    </source>
</reference>
<dbReference type="KEGG" id="nib:GU926_06715"/>
<evidence type="ECO:0000313" key="2">
    <source>
        <dbReference type="Proteomes" id="UP000464214"/>
    </source>
</evidence>
<accession>A0A6P1NYT7</accession>
<keyword evidence="2" id="KW-1185">Reference proteome</keyword>
<name>A0A6P1NYT7_9BACT</name>
<dbReference type="Proteomes" id="UP000464214">
    <property type="component" value="Chromosome"/>
</dbReference>